<protein>
    <submittedName>
        <fullName evidence="1">Uncharacterized protein</fullName>
    </submittedName>
</protein>
<organism evidence="1">
    <name type="scientific">marine sediment metagenome</name>
    <dbReference type="NCBI Taxonomy" id="412755"/>
    <lineage>
        <taxon>unclassified sequences</taxon>
        <taxon>metagenomes</taxon>
        <taxon>ecological metagenomes</taxon>
    </lineage>
</organism>
<feature type="non-terminal residue" evidence="1">
    <location>
        <position position="1"/>
    </location>
</feature>
<reference evidence="1" key="1">
    <citation type="journal article" date="2014" name="Front. Microbiol.">
        <title>High frequency of phylogenetically diverse reductive dehalogenase-homologous genes in deep subseafloor sedimentary metagenomes.</title>
        <authorList>
            <person name="Kawai M."/>
            <person name="Futagami T."/>
            <person name="Toyoda A."/>
            <person name="Takaki Y."/>
            <person name="Nishi S."/>
            <person name="Hori S."/>
            <person name="Arai W."/>
            <person name="Tsubouchi T."/>
            <person name="Morono Y."/>
            <person name="Uchiyama I."/>
            <person name="Ito T."/>
            <person name="Fujiyama A."/>
            <person name="Inagaki F."/>
            <person name="Takami H."/>
        </authorList>
    </citation>
    <scope>NUCLEOTIDE SEQUENCE</scope>
    <source>
        <strain evidence="1">Expedition CK06-06</strain>
    </source>
</reference>
<dbReference type="EMBL" id="BARV01014579">
    <property type="protein sequence ID" value="GAI20754.1"/>
    <property type="molecule type" value="Genomic_DNA"/>
</dbReference>
<name>X1NQ01_9ZZZZ</name>
<comment type="caution">
    <text evidence="1">The sequence shown here is derived from an EMBL/GenBank/DDBJ whole genome shotgun (WGS) entry which is preliminary data.</text>
</comment>
<proteinExistence type="predicted"/>
<gene>
    <name evidence="1" type="ORF">S06H3_25332</name>
</gene>
<dbReference type="AlphaFoldDB" id="X1NQ01"/>
<sequence length="36" mass="4133">HSDLVLMKEHGQFEKLGELVMTPPVKLSTRPPESWD</sequence>
<evidence type="ECO:0000313" key="1">
    <source>
        <dbReference type="EMBL" id="GAI20754.1"/>
    </source>
</evidence>
<accession>X1NQ01</accession>